<dbReference type="Pfam" id="PF01061">
    <property type="entry name" value="ABC2_membrane"/>
    <property type="match status" value="1"/>
</dbReference>
<dbReference type="Proteomes" id="UP001321473">
    <property type="component" value="Unassembled WGS sequence"/>
</dbReference>
<dbReference type="GO" id="GO:0005886">
    <property type="term" value="C:plasma membrane"/>
    <property type="evidence" value="ECO:0007669"/>
    <property type="project" value="TreeGrafter"/>
</dbReference>
<evidence type="ECO:0000256" key="7">
    <source>
        <dbReference type="ARBA" id="ARBA00022989"/>
    </source>
</evidence>
<keyword evidence="8 9" id="KW-0472">Membrane</keyword>
<evidence type="ECO:0000313" key="11">
    <source>
        <dbReference type="EMBL" id="KAK8765525.1"/>
    </source>
</evidence>
<feature type="transmembrane region" description="Helical" evidence="9">
    <location>
        <begin position="402"/>
        <end position="420"/>
    </location>
</feature>
<dbReference type="AlphaFoldDB" id="A0AAQ4DST5"/>
<dbReference type="InterPro" id="IPR013525">
    <property type="entry name" value="ABC2_TM"/>
</dbReference>
<keyword evidence="3" id="KW-0813">Transport</keyword>
<reference evidence="11 12" key="1">
    <citation type="journal article" date="2023" name="Arcadia Sci">
        <title>De novo assembly of a long-read Amblyomma americanum tick genome.</title>
        <authorList>
            <person name="Chou S."/>
            <person name="Poskanzer K.E."/>
            <person name="Rollins M."/>
            <person name="Thuy-Boun P.S."/>
        </authorList>
    </citation>
    <scope>NUCLEOTIDE SEQUENCE [LARGE SCALE GENOMIC DNA]</scope>
    <source>
        <strain evidence="11">F_SG_1</strain>
        <tissue evidence="11">Salivary glands</tissue>
    </source>
</reference>
<evidence type="ECO:0000256" key="2">
    <source>
        <dbReference type="ARBA" id="ARBA00005814"/>
    </source>
</evidence>
<dbReference type="PROSITE" id="PS00211">
    <property type="entry name" value="ABC_TRANSPORTER_1"/>
    <property type="match status" value="1"/>
</dbReference>
<dbReference type="EMBL" id="JARKHS020027251">
    <property type="protein sequence ID" value="KAK8765525.1"/>
    <property type="molecule type" value="Genomic_DNA"/>
</dbReference>
<comment type="caution">
    <text evidence="11">The sequence shown here is derived from an EMBL/GenBank/DDBJ whole genome shotgun (WGS) entry which is preliminary data.</text>
</comment>
<dbReference type="InterPro" id="IPR003439">
    <property type="entry name" value="ABC_transporter-like_ATP-bd"/>
</dbReference>
<dbReference type="Gene3D" id="3.40.50.300">
    <property type="entry name" value="P-loop containing nucleotide triphosphate hydrolases"/>
    <property type="match status" value="1"/>
</dbReference>
<dbReference type="Pfam" id="PF00005">
    <property type="entry name" value="ABC_tran"/>
    <property type="match status" value="1"/>
</dbReference>
<evidence type="ECO:0000256" key="4">
    <source>
        <dbReference type="ARBA" id="ARBA00022692"/>
    </source>
</evidence>
<keyword evidence="5" id="KW-0547">Nucleotide-binding</keyword>
<name>A0AAQ4DST5_AMBAM</name>
<keyword evidence="7 9" id="KW-1133">Transmembrane helix</keyword>
<keyword evidence="4 9" id="KW-0812">Transmembrane</keyword>
<dbReference type="CDD" id="cd03213">
    <property type="entry name" value="ABCG_EPDR"/>
    <property type="match status" value="1"/>
</dbReference>
<evidence type="ECO:0000313" key="12">
    <source>
        <dbReference type="Proteomes" id="UP001321473"/>
    </source>
</evidence>
<evidence type="ECO:0000256" key="1">
    <source>
        <dbReference type="ARBA" id="ARBA00004141"/>
    </source>
</evidence>
<feature type="transmembrane region" description="Helical" evidence="9">
    <location>
        <begin position="475"/>
        <end position="497"/>
    </location>
</feature>
<dbReference type="SUPFAM" id="SSF52540">
    <property type="entry name" value="P-loop containing nucleoside triphosphate hydrolases"/>
    <property type="match status" value="1"/>
</dbReference>
<evidence type="ECO:0000259" key="10">
    <source>
        <dbReference type="PROSITE" id="PS50893"/>
    </source>
</evidence>
<dbReference type="GO" id="GO:0016887">
    <property type="term" value="F:ATP hydrolysis activity"/>
    <property type="evidence" value="ECO:0007669"/>
    <property type="project" value="InterPro"/>
</dbReference>
<comment type="similarity">
    <text evidence="2">Belongs to the ABC transporter superfamily. ABCG family. Eye pigment precursor importer (TC 3.A.1.204) subfamily.</text>
</comment>
<feature type="domain" description="ABC transporter" evidence="10">
    <location>
        <begin position="70"/>
        <end position="306"/>
    </location>
</feature>
<evidence type="ECO:0000256" key="9">
    <source>
        <dbReference type="SAM" id="Phobius"/>
    </source>
</evidence>
<keyword evidence="12" id="KW-1185">Reference proteome</keyword>
<dbReference type="PANTHER" id="PTHR48041:SF78">
    <property type="entry name" value="ABC TRANSPORTER EXPRESSED IN TRACHEA, ISOFORM A"/>
    <property type="match status" value="1"/>
</dbReference>
<protein>
    <recommendedName>
        <fullName evidence="10">ABC transporter domain-containing protein</fullName>
    </recommendedName>
</protein>
<dbReference type="InterPro" id="IPR017871">
    <property type="entry name" value="ABC_transporter-like_CS"/>
</dbReference>
<dbReference type="GO" id="GO:0005524">
    <property type="term" value="F:ATP binding"/>
    <property type="evidence" value="ECO:0007669"/>
    <property type="project" value="UniProtKB-KW"/>
</dbReference>
<evidence type="ECO:0000256" key="6">
    <source>
        <dbReference type="ARBA" id="ARBA00022840"/>
    </source>
</evidence>
<sequence length="587" mass="64603">MGLNGVLPTTVPCRMSDSCGAERSWWASYEDCGAVSDASGENCAATADGKAVQVCNGRANGLRNFESIHVAWKNLTYTVKTGKRLTTLVDNLSGEAPPGSLTAIMGPSGAGKTTLLNLLTGFYDKGYKGEVQINGFVRDQALFNKQSCYVMQEDRLLPALTVHEAISMSVELRMPTLSEHAKAKMVERSIAQWGLDDCRSTRTENLSGGQRRRLAIAQELVNNPPVLFLDEPTSGLDNVSGLMCVQALRNMAAMGHTVICSIHAPSAKIFSYFDALYMVSSGRCIYNGRVDQLLAFLGQRGLHCPEFHNPADYISELASEGHGNHCDRLSAEFSVPLPPAERSFGDDSMTTIYGGKVMSEKEKAVGYRTYAFKVNQFQQFRTLLRRCWLSVFRNKVATLLRVLAYAAFAVMCMVLFYDIGSRAGLVVHNVKLYLAVVCICVVQTVFPTTLVFPLEASVLIREQRNCWYSLKIYYLAYYFAELPFVVLPISLFLGAIYYPTAQPLELWRFAVMVLFCVQLCGVCQAIALAVSALCTVQASRLVHTTTPSCANNARRRHKICVLPSRSDSKELSPVQAASASYGVLLMV</sequence>
<dbReference type="PROSITE" id="PS50893">
    <property type="entry name" value="ABC_TRANSPORTER_2"/>
    <property type="match status" value="1"/>
</dbReference>
<dbReference type="SMART" id="SM00382">
    <property type="entry name" value="AAA"/>
    <property type="match status" value="1"/>
</dbReference>
<proteinExistence type="inferred from homology"/>
<dbReference type="InterPro" id="IPR050352">
    <property type="entry name" value="ABCG_transporters"/>
</dbReference>
<dbReference type="FunFam" id="3.40.50.300:FF:001077">
    <property type="entry name" value="Uncharacterized protein, isoform A"/>
    <property type="match status" value="1"/>
</dbReference>
<evidence type="ECO:0000256" key="5">
    <source>
        <dbReference type="ARBA" id="ARBA00022741"/>
    </source>
</evidence>
<dbReference type="InterPro" id="IPR003593">
    <property type="entry name" value="AAA+_ATPase"/>
</dbReference>
<dbReference type="GO" id="GO:0140359">
    <property type="term" value="F:ABC-type transporter activity"/>
    <property type="evidence" value="ECO:0007669"/>
    <property type="project" value="InterPro"/>
</dbReference>
<keyword evidence="6" id="KW-0067">ATP-binding</keyword>
<accession>A0AAQ4DST5</accession>
<evidence type="ECO:0000256" key="3">
    <source>
        <dbReference type="ARBA" id="ARBA00022448"/>
    </source>
</evidence>
<dbReference type="PANTHER" id="PTHR48041">
    <property type="entry name" value="ABC TRANSPORTER G FAMILY MEMBER 28"/>
    <property type="match status" value="1"/>
</dbReference>
<dbReference type="InterPro" id="IPR027417">
    <property type="entry name" value="P-loop_NTPase"/>
</dbReference>
<feature type="transmembrane region" description="Helical" evidence="9">
    <location>
        <begin position="432"/>
        <end position="454"/>
    </location>
</feature>
<comment type="subcellular location">
    <subcellularLocation>
        <location evidence="1">Membrane</location>
        <topology evidence="1">Multi-pass membrane protein</topology>
    </subcellularLocation>
</comment>
<evidence type="ECO:0000256" key="8">
    <source>
        <dbReference type="ARBA" id="ARBA00023136"/>
    </source>
</evidence>
<gene>
    <name evidence="11" type="ORF">V5799_031864</name>
</gene>
<feature type="transmembrane region" description="Helical" evidence="9">
    <location>
        <begin position="509"/>
        <end position="534"/>
    </location>
</feature>
<organism evidence="11 12">
    <name type="scientific">Amblyomma americanum</name>
    <name type="common">Lone star tick</name>
    <dbReference type="NCBI Taxonomy" id="6943"/>
    <lineage>
        <taxon>Eukaryota</taxon>
        <taxon>Metazoa</taxon>
        <taxon>Ecdysozoa</taxon>
        <taxon>Arthropoda</taxon>
        <taxon>Chelicerata</taxon>
        <taxon>Arachnida</taxon>
        <taxon>Acari</taxon>
        <taxon>Parasitiformes</taxon>
        <taxon>Ixodida</taxon>
        <taxon>Ixodoidea</taxon>
        <taxon>Ixodidae</taxon>
        <taxon>Amblyomminae</taxon>
        <taxon>Amblyomma</taxon>
    </lineage>
</organism>